<evidence type="ECO:0000313" key="2">
    <source>
        <dbReference type="EMBL" id="SVB66129.1"/>
    </source>
</evidence>
<dbReference type="EMBL" id="UINC01051685">
    <property type="protein sequence ID" value="SVB66129.1"/>
    <property type="molecule type" value="Genomic_DNA"/>
</dbReference>
<dbReference type="PANTHER" id="PTHR36307:SF1">
    <property type="entry name" value="FLAGELLA BASAL BODY P-RING FORMATION PROTEIN FLGA"/>
    <property type="match status" value="1"/>
</dbReference>
<organism evidence="2">
    <name type="scientific">marine metagenome</name>
    <dbReference type="NCBI Taxonomy" id="408172"/>
    <lineage>
        <taxon>unclassified sequences</taxon>
        <taxon>metagenomes</taxon>
        <taxon>ecological metagenomes</taxon>
    </lineage>
</organism>
<dbReference type="GO" id="GO:0044780">
    <property type="term" value="P:bacterial-type flagellum assembly"/>
    <property type="evidence" value="ECO:0007669"/>
    <property type="project" value="InterPro"/>
</dbReference>
<gene>
    <name evidence="2" type="ORF">METZ01_LOCUS218983</name>
</gene>
<feature type="domain" description="Flagella basal body P-ring formation protein FlgA SAF" evidence="1">
    <location>
        <begin position="104"/>
        <end position="226"/>
    </location>
</feature>
<dbReference type="AlphaFoldDB" id="A0A382FTZ2"/>
<reference evidence="2" key="1">
    <citation type="submission" date="2018-05" db="EMBL/GenBank/DDBJ databases">
        <authorList>
            <person name="Lanie J.A."/>
            <person name="Ng W.-L."/>
            <person name="Kazmierczak K.M."/>
            <person name="Andrzejewski T.M."/>
            <person name="Davidsen T.M."/>
            <person name="Wayne K.J."/>
            <person name="Tettelin H."/>
            <person name="Glass J.I."/>
            <person name="Rusch D."/>
            <person name="Podicherti R."/>
            <person name="Tsui H.-C.T."/>
            <person name="Winkler M.E."/>
        </authorList>
    </citation>
    <scope>NUCLEOTIDE SEQUENCE</scope>
</reference>
<dbReference type="NCBIfam" id="TIGR03170">
    <property type="entry name" value="flgA_cterm"/>
    <property type="match status" value="1"/>
</dbReference>
<proteinExistence type="predicted"/>
<dbReference type="PANTHER" id="PTHR36307">
    <property type="entry name" value="FLAGELLA BASAL BODY P-RING FORMATION PROTEIN FLGA"/>
    <property type="match status" value="1"/>
</dbReference>
<dbReference type="Pfam" id="PF13144">
    <property type="entry name" value="ChapFlgA"/>
    <property type="match status" value="1"/>
</dbReference>
<evidence type="ECO:0000259" key="1">
    <source>
        <dbReference type="Pfam" id="PF13144"/>
    </source>
</evidence>
<sequence length="234" mass="25477">MKKIFTLILLASAPASFAALADLQPAITAALTEELEVNEGELVITSVRPLPKVEVPEGFPLTVKITQAPAGGLGAFMTVKYSVIVGNQSRGEHTGFFKAALLREVWVATKLCNRLAALDQVPLKRKKVDVINLRTGVWEGDKLTDDLQIIQAVPPGTVLQPRHVRRRPVVLRNQTVQAVIRHKSLLIRLPVVALEEGAPGDVIRLRNPKSYKEIQGTVVNSETVSVKFNSSAGK</sequence>
<name>A0A382FTZ2_9ZZZZ</name>
<protein>
    <recommendedName>
        <fullName evidence="1">Flagella basal body P-ring formation protein FlgA SAF domain-containing protein</fullName>
    </recommendedName>
</protein>
<dbReference type="Gene3D" id="2.30.30.760">
    <property type="match status" value="1"/>
</dbReference>
<dbReference type="InterPro" id="IPR039246">
    <property type="entry name" value="Flagellar_FlgA"/>
</dbReference>
<dbReference type="InterPro" id="IPR017585">
    <property type="entry name" value="SAF_FlgA"/>
</dbReference>
<accession>A0A382FTZ2</accession>